<dbReference type="RefSeq" id="WP_253754986.1">
    <property type="nucleotide sequence ID" value="NZ_BAABKA010000023.1"/>
</dbReference>
<organism evidence="1 2">
    <name type="scientific">Nonomuraea thailandensis</name>
    <dbReference type="NCBI Taxonomy" id="1188745"/>
    <lineage>
        <taxon>Bacteria</taxon>
        <taxon>Bacillati</taxon>
        <taxon>Actinomycetota</taxon>
        <taxon>Actinomycetes</taxon>
        <taxon>Streptosporangiales</taxon>
        <taxon>Streptosporangiaceae</taxon>
        <taxon>Nonomuraea</taxon>
    </lineage>
</organism>
<dbReference type="SUPFAM" id="SSF53474">
    <property type="entry name" value="alpha/beta-Hydrolases"/>
    <property type="match status" value="1"/>
</dbReference>
<dbReference type="Proteomes" id="UP001139648">
    <property type="component" value="Unassembled WGS sequence"/>
</dbReference>
<accession>A0A9X2GX70</accession>
<comment type="caution">
    <text evidence="1">The sequence shown here is derived from an EMBL/GenBank/DDBJ whole genome shotgun (WGS) entry which is preliminary data.</text>
</comment>
<proteinExistence type="predicted"/>
<name>A0A9X2GX70_9ACTN</name>
<evidence type="ECO:0000313" key="2">
    <source>
        <dbReference type="Proteomes" id="UP001139648"/>
    </source>
</evidence>
<protein>
    <recommendedName>
        <fullName evidence="3">Alpha/beta hydrolase</fullName>
    </recommendedName>
</protein>
<dbReference type="AlphaFoldDB" id="A0A9X2GX70"/>
<dbReference type="EMBL" id="JAMZEB010000002">
    <property type="protein sequence ID" value="MCP2363421.1"/>
    <property type="molecule type" value="Genomic_DNA"/>
</dbReference>
<dbReference type="Gene3D" id="3.40.50.1820">
    <property type="entry name" value="alpha/beta hydrolase"/>
    <property type="match status" value="1"/>
</dbReference>
<evidence type="ECO:0008006" key="3">
    <source>
        <dbReference type="Google" id="ProtNLM"/>
    </source>
</evidence>
<dbReference type="InterPro" id="IPR029058">
    <property type="entry name" value="AB_hydrolase_fold"/>
</dbReference>
<keyword evidence="2" id="KW-1185">Reference proteome</keyword>
<sequence>MAATIVFIHGRGQEGKDPKALQQEWCAALAAGLGVPRLTAQCVLPYYGNILHRVTTQAAKEAAALPLPAHGGGEEIPFHPFLPEDVGELERLLLADLAATTGVPTEMLGISDLLSWTLARRLLTWVSRNTSVDKEIIKAFLQDVAVYLSHGRKPVLDEVRRLLPPSGDIVLVSHSLGTVVARDLLVEDAVRRRVVLWVTAGSPLGLPTIQRNLLARGTRHPGVRWLTTYDVNDIVALGHPLERAWGTPLSQIEVENRDTPHAIDRYLRHRTVAGPIGKACA</sequence>
<gene>
    <name evidence="1" type="ORF">HD597_010441</name>
</gene>
<evidence type="ECO:0000313" key="1">
    <source>
        <dbReference type="EMBL" id="MCP2363421.1"/>
    </source>
</evidence>
<reference evidence="1" key="1">
    <citation type="submission" date="2022-06" db="EMBL/GenBank/DDBJ databases">
        <title>Sequencing the genomes of 1000 actinobacteria strains.</title>
        <authorList>
            <person name="Klenk H.-P."/>
        </authorList>
    </citation>
    <scope>NUCLEOTIDE SEQUENCE</scope>
    <source>
        <strain evidence="1">DSM 46694</strain>
    </source>
</reference>